<keyword evidence="3" id="KW-1185">Reference proteome</keyword>
<dbReference type="Gene3D" id="2.30.60.10">
    <property type="entry name" value="Cyanovirin-N"/>
    <property type="match status" value="1"/>
</dbReference>
<dbReference type="SUPFAM" id="SSF51322">
    <property type="entry name" value="Cyanovirin-N"/>
    <property type="match status" value="1"/>
</dbReference>
<protein>
    <recommendedName>
        <fullName evidence="1">Cyanovirin-N domain-containing protein</fullName>
    </recommendedName>
</protein>
<dbReference type="AlphaFoldDB" id="A0A4Y7T2C2"/>
<dbReference type="EMBL" id="QPFP01000035">
    <property type="protein sequence ID" value="TEB28098.1"/>
    <property type="molecule type" value="Genomic_DNA"/>
</dbReference>
<evidence type="ECO:0000313" key="3">
    <source>
        <dbReference type="Proteomes" id="UP000298030"/>
    </source>
</evidence>
<dbReference type="InterPro" id="IPR036673">
    <property type="entry name" value="Cyanovirin-N_sf"/>
</dbReference>
<dbReference type="PANTHER" id="PTHR42076">
    <property type="entry name" value="CYANOVIRIN-N HOMOLOG"/>
    <property type="match status" value="1"/>
</dbReference>
<accession>A0A4Y7T2C2</accession>
<name>A0A4Y7T2C2_COPMI</name>
<evidence type="ECO:0000313" key="2">
    <source>
        <dbReference type="EMBL" id="TEB28098.1"/>
    </source>
</evidence>
<dbReference type="OrthoDB" id="3011954at2759"/>
<sequence>MRLCRVRRPRRGHPTNTSLVKLRTFTSFSTPSSTASAFVNLALSHESILLSAALFALRDGSILQGLCQQTDGAWVYSEVDLNAHYGNTQGKFVSGESGFKDAGRNFALELSESSVMLKGELNDEGSCVGAEVDVSICVVVKDGGFEFVKQ</sequence>
<gene>
    <name evidence="2" type="ORF">FA13DRAFT_830142</name>
</gene>
<dbReference type="Proteomes" id="UP000298030">
    <property type="component" value="Unassembled WGS sequence"/>
</dbReference>
<dbReference type="PANTHER" id="PTHR42076:SF1">
    <property type="entry name" value="CYANOVIRIN-N DOMAIN-CONTAINING PROTEIN"/>
    <property type="match status" value="1"/>
</dbReference>
<dbReference type="SMART" id="SM01111">
    <property type="entry name" value="CVNH"/>
    <property type="match status" value="1"/>
</dbReference>
<feature type="domain" description="Cyanovirin-N" evidence="1">
    <location>
        <begin position="47"/>
        <end position="147"/>
    </location>
</feature>
<dbReference type="Pfam" id="PF08881">
    <property type="entry name" value="CVNH"/>
    <property type="match status" value="1"/>
</dbReference>
<organism evidence="2 3">
    <name type="scientific">Coprinellus micaceus</name>
    <name type="common">Glistening ink-cap mushroom</name>
    <name type="synonym">Coprinus micaceus</name>
    <dbReference type="NCBI Taxonomy" id="71717"/>
    <lineage>
        <taxon>Eukaryota</taxon>
        <taxon>Fungi</taxon>
        <taxon>Dikarya</taxon>
        <taxon>Basidiomycota</taxon>
        <taxon>Agaricomycotina</taxon>
        <taxon>Agaricomycetes</taxon>
        <taxon>Agaricomycetidae</taxon>
        <taxon>Agaricales</taxon>
        <taxon>Agaricineae</taxon>
        <taxon>Psathyrellaceae</taxon>
        <taxon>Coprinellus</taxon>
    </lineage>
</organism>
<dbReference type="InterPro" id="IPR011058">
    <property type="entry name" value="Cyanovirin-N"/>
</dbReference>
<evidence type="ECO:0000259" key="1">
    <source>
        <dbReference type="SMART" id="SM01111"/>
    </source>
</evidence>
<dbReference type="STRING" id="71717.A0A4Y7T2C2"/>
<comment type="caution">
    <text evidence="2">The sequence shown here is derived from an EMBL/GenBank/DDBJ whole genome shotgun (WGS) entry which is preliminary data.</text>
</comment>
<reference evidence="2 3" key="1">
    <citation type="journal article" date="2019" name="Nat. Ecol. Evol.">
        <title>Megaphylogeny resolves global patterns of mushroom evolution.</title>
        <authorList>
            <person name="Varga T."/>
            <person name="Krizsan K."/>
            <person name="Foldi C."/>
            <person name="Dima B."/>
            <person name="Sanchez-Garcia M."/>
            <person name="Sanchez-Ramirez S."/>
            <person name="Szollosi G.J."/>
            <person name="Szarkandi J.G."/>
            <person name="Papp V."/>
            <person name="Albert L."/>
            <person name="Andreopoulos W."/>
            <person name="Angelini C."/>
            <person name="Antonin V."/>
            <person name="Barry K.W."/>
            <person name="Bougher N.L."/>
            <person name="Buchanan P."/>
            <person name="Buyck B."/>
            <person name="Bense V."/>
            <person name="Catcheside P."/>
            <person name="Chovatia M."/>
            <person name="Cooper J."/>
            <person name="Damon W."/>
            <person name="Desjardin D."/>
            <person name="Finy P."/>
            <person name="Geml J."/>
            <person name="Haridas S."/>
            <person name="Hughes K."/>
            <person name="Justo A."/>
            <person name="Karasinski D."/>
            <person name="Kautmanova I."/>
            <person name="Kiss B."/>
            <person name="Kocsube S."/>
            <person name="Kotiranta H."/>
            <person name="LaButti K.M."/>
            <person name="Lechner B.E."/>
            <person name="Liimatainen K."/>
            <person name="Lipzen A."/>
            <person name="Lukacs Z."/>
            <person name="Mihaltcheva S."/>
            <person name="Morgado L.N."/>
            <person name="Niskanen T."/>
            <person name="Noordeloos M.E."/>
            <person name="Ohm R.A."/>
            <person name="Ortiz-Santana B."/>
            <person name="Ovrebo C."/>
            <person name="Racz N."/>
            <person name="Riley R."/>
            <person name="Savchenko A."/>
            <person name="Shiryaev A."/>
            <person name="Soop K."/>
            <person name="Spirin V."/>
            <person name="Szebenyi C."/>
            <person name="Tomsovsky M."/>
            <person name="Tulloss R.E."/>
            <person name="Uehling J."/>
            <person name="Grigoriev I.V."/>
            <person name="Vagvolgyi C."/>
            <person name="Papp T."/>
            <person name="Martin F.M."/>
            <person name="Miettinen O."/>
            <person name="Hibbett D.S."/>
            <person name="Nagy L.G."/>
        </authorList>
    </citation>
    <scope>NUCLEOTIDE SEQUENCE [LARGE SCALE GENOMIC DNA]</scope>
    <source>
        <strain evidence="2 3">FP101781</strain>
    </source>
</reference>
<proteinExistence type="predicted"/>